<dbReference type="PANTHER" id="PTHR47197">
    <property type="entry name" value="PROTEIN NIRF"/>
    <property type="match status" value="1"/>
</dbReference>
<sequence>MDPNTGYVYVVNSTQLIGGHNDVTVINPSTGATVADINLGGTPTPQYVAVSADGHAYVTTVAGGLKVIDPVTFAVHTVSIPGGSQMGVAVGNDGQVYVVSTGQVHVYDPSDSSVTAITGIGVTPQFVAVDPNNGMVYVTNEGSNTVSVINPVSNTVTSTISVGAGNGIEGIAVQSTGAYSGYLYVAGNASGQVSVINPDTGAVVKTITGVPAAFGVAIAPTGTPNAGAIYVTSANAAGTVTVIDPTTNQSVGSWDATPGGIVHNGIPHGIAVSPLTGAIWVAASTGTNTVNATQAVFGWQAP</sequence>
<evidence type="ECO:0008006" key="3">
    <source>
        <dbReference type="Google" id="ProtNLM"/>
    </source>
</evidence>
<dbReference type="NCBIfam" id="TIGR02276">
    <property type="entry name" value="beta_rpt_yvtn"/>
    <property type="match status" value="1"/>
</dbReference>
<name>A0ABU5YTX6_9MYCO</name>
<accession>A0ABU5YTX6</accession>
<keyword evidence="2" id="KW-1185">Reference proteome</keyword>
<dbReference type="InterPro" id="IPR015943">
    <property type="entry name" value="WD40/YVTN_repeat-like_dom_sf"/>
</dbReference>
<evidence type="ECO:0000313" key="1">
    <source>
        <dbReference type="EMBL" id="MEB3068568.1"/>
    </source>
</evidence>
<organism evidence="1 2">
    <name type="scientific">[Mycobacterium] vasticus</name>
    <dbReference type="NCBI Taxonomy" id="2875777"/>
    <lineage>
        <taxon>Bacteria</taxon>
        <taxon>Bacillati</taxon>
        <taxon>Actinomycetota</taxon>
        <taxon>Actinomycetes</taxon>
        <taxon>Mycobacteriales</taxon>
        <taxon>Mycobacteriaceae</taxon>
        <taxon>Mycolicibacter</taxon>
    </lineage>
</organism>
<dbReference type="SUPFAM" id="SSF51004">
    <property type="entry name" value="C-terminal (heme d1) domain of cytochrome cd1-nitrite reductase"/>
    <property type="match status" value="1"/>
</dbReference>
<dbReference type="InterPro" id="IPR011964">
    <property type="entry name" value="YVTN_b-propeller_repeat"/>
</dbReference>
<reference evidence="1 2" key="1">
    <citation type="submission" date="2023-12" db="EMBL/GenBank/DDBJ databases">
        <title>Description of new species of Mycobacterium terrae complex isolated from sewage at the Sao Paulo Zoological Park Foundation in Brazil.</title>
        <authorList>
            <person name="Romagnoli C.L."/>
            <person name="Conceicao E.C."/>
            <person name="Machado E."/>
            <person name="Barreto L.B.P.F."/>
            <person name="Sharma A."/>
            <person name="Silva N.M."/>
            <person name="Marques L.E."/>
            <person name="Juliana M.A."/>
            <person name="Lourenco M.C.S."/>
            <person name="Digiampietri L.A."/>
            <person name="Suffys P.N."/>
            <person name="Viana-Niero C."/>
        </authorList>
    </citation>
    <scope>NUCLEOTIDE SEQUENCE [LARGE SCALE GENOMIC DNA]</scope>
    <source>
        <strain evidence="1 2">MYC017</strain>
    </source>
</reference>
<dbReference type="EMBL" id="JAYJJQ010000004">
    <property type="protein sequence ID" value="MEB3068568.1"/>
    <property type="molecule type" value="Genomic_DNA"/>
</dbReference>
<dbReference type="Gene3D" id="2.130.10.10">
    <property type="entry name" value="YVTN repeat-like/Quinoprotein amine dehydrogenase"/>
    <property type="match status" value="2"/>
</dbReference>
<dbReference type="InterPro" id="IPR011048">
    <property type="entry name" value="Haem_d1_sf"/>
</dbReference>
<proteinExistence type="predicted"/>
<gene>
    <name evidence="1" type="ORF">K5L39_05165</name>
</gene>
<dbReference type="InterPro" id="IPR051200">
    <property type="entry name" value="Host-pathogen_enzymatic-act"/>
</dbReference>
<dbReference type="RefSeq" id="WP_225401583.1">
    <property type="nucleotide sequence ID" value="NZ_JAYJJQ010000004.1"/>
</dbReference>
<comment type="caution">
    <text evidence="1">The sequence shown here is derived from an EMBL/GenBank/DDBJ whole genome shotgun (WGS) entry which is preliminary data.</text>
</comment>
<evidence type="ECO:0000313" key="2">
    <source>
        <dbReference type="Proteomes" id="UP001299283"/>
    </source>
</evidence>
<dbReference type="PANTHER" id="PTHR47197:SF3">
    <property type="entry name" value="DIHYDRO-HEME D1 DEHYDROGENASE"/>
    <property type="match status" value="1"/>
</dbReference>
<protein>
    <recommendedName>
        <fullName evidence="3">YncE family protein</fullName>
    </recommendedName>
</protein>
<dbReference type="Proteomes" id="UP001299283">
    <property type="component" value="Unassembled WGS sequence"/>
</dbReference>